<reference evidence="3" key="1">
    <citation type="submission" date="2020-11" db="EMBL/GenBank/DDBJ databases">
        <title>Genome of Flavobacterium soyangense.</title>
        <authorList>
            <person name="Liu Q."/>
            <person name="Xin Y.-H."/>
        </authorList>
    </citation>
    <scope>NUCLEOTIDE SEQUENCE</scope>
    <source>
        <strain evidence="3">CGMCC 1.13493</strain>
    </source>
</reference>
<name>A0A930UBR1_9FLAO</name>
<feature type="transmembrane region" description="Helical" evidence="1">
    <location>
        <begin position="21"/>
        <end position="45"/>
    </location>
</feature>
<gene>
    <name evidence="3" type="ORF">IR213_04855</name>
</gene>
<evidence type="ECO:0000313" key="4">
    <source>
        <dbReference type="Proteomes" id="UP000646211"/>
    </source>
</evidence>
<sequence length="113" mass="13984">MEKEQHELYEYARKRLNQKKALYFHFVLLILGSIFMSIANYFLVFGYTSNWSIWIITFWLFLFLLHFIKVYITDRFMNKNWEREQVDRLVGQQQRKIDQLQTHIEEESSKKPQ</sequence>
<dbReference type="Pfam" id="PF13239">
    <property type="entry name" value="2TM"/>
    <property type="match status" value="1"/>
</dbReference>
<keyword evidence="1" id="KW-0472">Membrane</keyword>
<evidence type="ECO:0000313" key="3">
    <source>
        <dbReference type="EMBL" id="MBF2707922.1"/>
    </source>
</evidence>
<dbReference type="RefSeq" id="WP_194311187.1">
    <property type="nucleotide sequence ID" value="NZ_JADHEC010000007.1"/>
</dbReference>
<evidence type="ECO:0000256" key="1">
    <source>
        <dbReference type="SAM" id="Phobius"/>
    </source>
</evidence>
<organism evidence="3 4">
    <name type="scientific">Flavobacterium soyangense</name>
    <dbReference type="NCBI Taxonomy" id="2023265"/>
    <lineage>
        <taxon>Bacteria</taxon>
        <taxon>Pseudomonadati</taxon>
        <taxon>Bacteroidota</taxon>
        <taxon>Flavobacteriia</taxon>
        <taxon>Flavobacteriales</taxon>
        <taxon>Flavobacteriaceae</taxon>
        <taxon>Flavobacterium</taxon>
    </lineage>
</organism>
<comment type="caution">
    <text evidence="3">The sequence shown here is derived from an EMBL/GenBank/DDBJ whole genome shotgun (WGS) entry which is preliminary data.</text>
</comment>
<keyword evidence="4" id="KW-1185">Reference proteome</keyword>
<keyword evidence="1" id="KW-0812">Transmembrane</keyword>
<dbReference type="AlphaFoldDB" id="A0A930UBR1"/>
<keyword evidence="1" id="KW-1133">Transmembrane helix</keyword>
<protein>
    <submittedName>
        <fullName evidence="3">2TM domain-containing protein</fullName>
    </submittedName>
</protein>
<feature type="domain" description="2TM" evidence="2">
    <location>
        <begin position="10"/>
        <end position="90"/>
    </location>
</feature>
<evidence type="ECO:0000259" key="2">
    <source>
        <dbReference type="Pfam" id="PF13239"/>
    </source>
</evidence>
<dbReference type="InterPro" id="IPR025698">
    <property type="entry name" value="2TM_dom"/>
</dbReference>
<dbReference type="EMBL" id="JADHEC010000007">
    <property type="protein sequence ID" value="MBF2707922.1"/>
    <property type="molecule type" value="Genomic_DNA"/>
</dbReference>
<dbReference type="Proteomes" id="UP000646211">
    <property type="component" value="Unassembled WGS sequence"/>
</dbReference>
<accession>A0A930UBR1</accession>
<proteinExistence type="predicted"/>
<feature type="transmembrane region" description="Helical" evidence="1">
    <location>
        <begin position="51"/>
        <end position="72"/>
    </location>
</feature>